<reference evidence="2 3" key="1">
    <citation type="submission" date="2023-09" db="EMBL/GenBank/DDBJ databases">
        <title>Flavobacterium sp. a novel bacteria isolate from Pepper rhizosphere.</title>
        <authorList>
            <person name="Peng Y."/>
            <person name="Lee J."/>
        </authorList>
    </citation>
    <scope>NUCLEOTIDE SEQUENCE [LARGE SCALE GENOMIC DNA]</scope>
    <source>
        <strain evidence="1">PMR2A8</strain>
        <strain evidence="2 3">PMTSA4</strain>
    </source>
</reference>
<dbReference type="EMBL" id="CP134878">
    <property type="protein sequence ID" value="WNM18942.1"/>
    <property type="molecule type" value="Genomic_DNA"/>
</dbReference>
<gene>
    <name evidence="2" type="ORF">RN605_06425</name>
    <name evidence="1" type="ORF">RN608_13125</name>
</gene>
<dbReference type="KEGG" id="fcj:RN605_06425"/>
<proteinExistence type="predicted"/>
<accession>A0AA96J1Z7</accession>
<evidence type="ECO:0000313" key="2">
    <source>
        <dbReference type="EMBL" id="WNM22992.1"/>
    </source>
</evidence>
<evidence type="ECO:0000313" key="3">
    <source>
        <dbReference type="Proteomes" id="UP001304515"/>
    </source>
</evidence>
<dbReference type="EMBL" id="CP134890">
    <property type="protein sequence ID" value="WNM22992.1"/>
    <property type="molecule type" value="Genomic_DNA"/>
</dbReference>
<organism evidence="2 3">
    <name type="scientific">Flavobacterium capsici</name>
    <dbReference type="NCBI Taxonomy" id="3075618"/>
    <lineage>
        <taxon>Bacteria</taxon>
        <taxon>Pseudomonadati</taxon>
        <taxon>Bacteroidota</taxon>
        <taxon>Flavobacteriia</taxon>
        <taxon>Flavobacteriales</taxon>
        <taxon>Flavobacteriaceae</taxon>
        <taxon>Flavobacterium</taxon>
    </lineage>
</organism>
<dbReference type="Proteomes" id="UP001304515">
    <property type="component" value="Chromosome"/>
</dbReference>
<accession>A0AA96J5J1</accession>
<keyword evidence="3" id="KW-1185">Reference proteome</keyword>
<name>A0AA96J5J1_9FLAO</name>
<protein>
    <submittedName>
        <fullName evidence="2">Uncharacterized protein</fullName>
    </submittedName>
</protein>
<dbReference type="RefSeq" id="WP_313323272.1">
    <property type="nucleotide sequence ID" value="NZ_CP134878.1"/>
</dbReference>
<sequence>MPFNNLGNRHFDDTDKENVNNALVSLESALVDKLAVLSPEERQKFGSVNEQNKLIINKVKEYNDSQPSLSSPDIEWGEFNKDHDTRIFLQKTILRMLGLINGLENAKILHDYDNYSAALMDYDYAKYKLGTQSIGFQTKVDELSQFFGGGRPPANPTPAEE</sequence>
<dbReference type="AlphaFoldDB" id="A0AA96J5J1"/>
<evidence type="ECO:0000313" key="1">
    <source>
        <dbReference type="EMBL" id="WNM18942.1"/>
    </source>
</evidence>